<dbReference type="Proteomes" id="UP001457282">
    <property type="component" value="Unassembled WGS sequence"/>
</dbReference>
<evidence type="ECO:0000313" key="3">
    <source>
        <dbReference type="Proteomes" id="UP001457282"/>
    </source>
</evidence>
<keyword evidence="3" id="KW-1185">Reference proteome</keyword>
<dbReference type="EMBL" id="JBEDUW010000004">
    <property type="protein sequence ID" value="KAK9932632.1"/>
    <property type="molecule type" value="Genomic_DNA"/>
</dbReference>
<protein>
    <submittedName>
        <fullName evidence="2">Uncharacterized protein</fullName>
    </submittedName>
</protein>
<gene>
    <name evidence="2" type="ORF">M0R45_019859</name>
</gene>
<feature type="compositionally biased region" description="Basic and acidic residues" evidence="1">
    <location>
        <begin position="11"/>
        <end position="21"/>
    </location>
</feature>
<evidence type="ECO:0000313" key="2">
    <source>
        <dbReference type="EMBL" id="KAK9932632.1"/>
    </source>
</evidence>
<name>A0AAW1X7K0_RUBAR</name>
<reference evidence="2 3" key="1">
    <citation type="journal article" date="2023" name="G3 (Bethesda)">
        <title>A chromosome-length genome assembly and annotation of blackberry (Rubus argutus, cv. 'Hillquist').</title>
        <authorList>
            <person name="Bruna T."/>
            <person name="Aryal R."/>
            <person name="Dudchenko O."/>
            <person name="Sargent D.J."/>
            <person name="Mead D."/>
            <person name="Buti M."/>
            <person name="Cavallini A."/>
            <person name="Hytonen T."/>
            <person name="Andres J."/>
            <person name="Pham M."/>
            <person name="Weisz D."/>
            <person name="Mascagni F."/>
            <person name="Usai G."/>
            <person name="Natali L."/>
            <person name="Bassil N."/>
            <person name="Fernandez G.E."/>
            <person name="Lomsadze A."/>
            <person name="Armour M."/>
            <person name="Olukolu B."/>
            <person name="Poorten T."/>
            <person name="Britton C."/>
            <person name="Davik J."/>
            <person name="Ashrafi H."/>
            <person name="Aiden E.L."/>
            <person name="Borodovsky M."/>
            <person name="Worthington M."/>
        </authorList>
    </citation>
    <scope>NUCLEOTIDE SEQUENCE [LARGE SCALE GENOMIC DNA]</scope>
    <source>
        <strain evidence="2">PI 553951</strain>
    </source>
</reference>
<comment type="caution">
    <text evidence="2">The sequence shown here is derived from an EMBL/GenBank/DDBJ whole genome shotgun (WGS) entry which is preliminary data.</text>
</comment>
<sequence length="146" mass="15946">MGGGDIPRSSLNDELRSDDSLPKPSHPPFTADVAQVWSIMDGGISGMHNDKKANGSGYFLKTSDAAMVATTLSSRPIYRQLYVLRSLQTKFLQLHANCTMHRIVCNIIESIQRIISATLKYALNTMAVLVLLGAVNPRSCVPLPFV</sequence>
<feature type="region of interest" description="Disordered" evidence="1">
    <location>
        <begin position="1"/>
        <end position="29"/>
    </location>
</feature>
<evidence type="ECO:0000256" key="1">
    <source>
        <dbReference type="SAM" id="MobiDB-lite"/>
    </source>
</evidence>
<organism evidence="2 3">
    <name type="scientific">Rubus argutus</name>
    <name type="common">Southern blackberry</name>
    <dbReference type="NCBI Taxonomy" id="59490"/>
    <lineage>
        <taxon>Eukaryota</taxon>
        <taxon>Viridiplantae</taxon>
        <taxon>Streptophyta</taxon>
        <taxon>Embryophyta</taxon>
        <taxon>Tracheophyta</taxon>
        <taxon>Spermatophyta</taxon>
        <taxon>Magnoliopsida</taxon>
        <taxon>eudicotyledons</taxon>
        <taxon>Gunneridae</taxon>
        <taxon>Pentapetalae</taxon>
        <taxon>rosids</taxon>
        <taxon>fabids</taxon>
        <taxon>Rosales</taxon>
        <taxon>Rosaceae</taxon>
        <taxon>Rosoideae</taxon>
        <taxon>Rosoideae incertae sedis</taxon>
        <taxon>Rubus</taxon>
    </lineage>
</organism>
<proteinExistence type="predicted"/>
<dbReference type="AlphaFoldDB" id="A0AAW1X7K0"/>
<accession>A0AAW1X7K0</accession>